<protein>
    <submittedName>
        <fullName evidence="2">Uncharacterized protein</fullName>
    </submittedName>
</protein>
<evidence type="ECO:0000256" key="1">
    <source>
        <dbReference type="SAM" id="MobiDB-lite"/>
    </source>
</evidence>
<accession>A0A375IQE9</accession>
<reference evidence="2 3" key="1">
    <citation type="submission" date="2018-01" db="EMBL/GenBank/DDBJ databases">
        <authorList>
            <person name="Gaut B.S."/>
            <person name="Morton B.R."/>
            <person name="Clegg M.T."/>
            <person name="Duvall M.R."/>
        </authorList>
    </citation>
    <scope>NUCLEOTIDE SEQUENCE [LARGE SCALE GENOMIC DNA]</scope>
    <source>
        <strain evidence="2">Cupriavidus taiwanensis LMG 19425</strain>
        <plasmid evidence="3">Plasmid ii</plasmid>
    </source>
</reference>
<dbReference type="Proteomes" id="UP000255505">
    <property type="component" value="Plasmid II"/>
</dbReference>
<evidence type="ECO:0000313" key="2">
    <source>
        <dbReference type="EMBL" id="SPK76368.1"/>
    </source>
</evidence>
<gene>
    <name evidence="2" type="ORF">CT19425_MP70536</name>
</gene>
<dbReference type="AlphaFoldDB" id="A0A375IQE9"/>
<geneLocation type="plasmid" evidence="2">
    <name>II</name>
</geneLocation>
<feature type="region of interest" description="Disordered" evidence="1">
    <location>
        <begin position="1"/>
        <end position="28"/>
    </location>
</feature>
<feature type="compositionally biased region" description="Basic and acidic residues" evidence="1">
    <location>
        <begin position="14"/>
        <end position="26"/>
    </location>
</feature>
<name>A0A375IQE9_9BURK</name>
<keyword evidence="2" id="KW-0614">Plasmid</keyword>
<organism evidence="2 3">
    <name type="scientific">Cupriavidus taiwanensis</name>
    <dbReference type="NCBI Taxonomy" id="164546"/>
    <lineage>
        <taxon>Bacteria</taxon>
        <taxon>Pseudomonadati</taxon>
        <taxon>Pseudomonadota</taxon>
        <taxon>Betaproteobacteria</taxon>
        <taxon>Burkholderiales</taxon>
        <taxon>Burkholderiaceae</taxon>
        <taxon>Cupriavidus</taxon>
    </lineage>
</organism>
<evidence type="ECO:0000313" key="3">
    <source>
        <dbReference type="Proteomes" id="UP000255505"/>
    </source>
</evidence>
<proteinExistence type="predicted"/>
<dbReference type="EMBL" id="LT991977">
    <property type="protein sequence ID" value="SPK76368.1"/>
    <property type="molecule type" value="Genomic_DNA"/>
</dbReference>
<sequence length="81" mass="8768">MPPCSSSSSITSRATDRPARAQDKSRWQGGPRAALFIAVMARSAVRAMLLRTRFCARPMLRGRGSVPDSACRPGLPIHGYP</sequence>